<dbReference type="InterPro" id="IPR029320">
    <property type="entry name" value="Acyl-CoA_ox_N"/>
</dbReference>
<feature type="domain" description="Acyl-CoA oxidase C-terminal" evidence="13">
    <location>
        <begin position="411"/>
        <end position="581"/>
    </location>
</feature>
<evidence type="ECO:0000256" key="7">
    <source>
        <dbReference type="ARBA" id="ARBA00023002"/>
    </source>
</evidence>
<keyword evidence="4 10" id="KW-0285">Flavoprotein</keyword>
<dbReference type="InterPro" id="IPR046373">
    <property type="entry name" value="Acyl-CoA_Oxase/DH_mid-dom_sf"/>
</dbReference>
<dbReference type="Pfam" id="PF01756">
    <property type="entry name" value="ACOX"/>
    <property type="match status" value="1"/>
</dbReference>
<dbReference type="GO" id="GO:0033540">
    <property type="term" value="P:fatty acid beta-oxidation using acyl-CoA oxidase"/>
    <property type="evidence" value="ECO:0007669"/>
    <property type="project" value="TreeGrafter"/>
</dbReference>
<dbReference type="AlphaFoldDB" id="A0A7S1RMW9"/>
<accession>A0A7S1RMW9</accession>
<evidence type="ECO:0000259" key="13">
    <source>
        <dbReference type="Pfam" id="PF01756"/>
    </source>
</evidence>
<evidence type="ECO:0000256" key="12">
    <source>
        <dbReference type="PIRSR" id="PIRSR000168-2"/>
    </source>
</evidence>
<comment type="cofactor">
    <cofactor evidence="1">
        <name>FAD</name>
        <dbReference type="ChEBI" id="CHEBI:57692"/>
    </cofactor>
</comment>
<evidence type="ECO:0000256" key="2">
    <source>
        <dbReference type="ARBA" id="ARBA00004275"/>
    </source>
</evidence>
<dbReference type="EMBL" id="HBGE01079032">
    <property type="protein sequence ID" value="CAD9170478.1"/>
    <property type="molecule type" value="Transcribed_RNA"/>
</dbReference>
<evidence type="ECO:0000313" key="16">
    <source>
        <dbReference type="EMBL" id="CAD9170478.1"/>
    </source>
</evidence>
<evidence type="ECO:0000256" key="10">
    <source>
        <dbReference type="PIRNR" id="PIRNR000168"/>
    </source>
</evidence>
<evidence type="ECO:0000256" key="11">
    <source>
        <dbReference type="PIRSR" id="PIRSR000168-1"/>
    </source>
</evidence>
<keyword evidence="5 10" id="KW-0274">FAD</keyword>
<organism evidence="16">
    <name type="scientific">Alexandrium catenella</name>
    <name type="common">Red tide dinoflagellate</name>
    <name type="synonym">Gonyaulax catenella</name>
    <dbReference type="NCBI Taxonomy" id="2925"/>
    <lineage>
        <taxon>Eukaryota</taxon>
        <taxon>Sar</taxon>
        <taxon>Alveolata</taxon>
        <taxon>Dinophyceae</taxon>
        <taxon>Gonyaulacales</taxon>
        <taxon>Pyrocystaceae</taxon>
        <taxon>Alexandrium</taxon>
    </lineage>
</organism>
<gene>
    <name evidence="16" type="ORF">ACAT0790_LOCUS47247</name>
</gene>
<dbReference type="InterPro" id="IPR037069">
    <property type="entry name" value="AcylCoA_DH/ox_N_sf"/>
</dbReference>
<evidence type="ECO:0000256" key="6">
    <source>
        <dbReference type="ARBA" id="ARBA00022832"/>
    </source>
</evidence>
<dbReference type="GO" id="GO:0005777">
    <property type="term" value="C:peroxisome"/>
    <property type="evidence" value="ECO:0007669"/>
    <property type="project" value="UniProtKB-SubCell"/>
</dbReference>
<dbReference type="SUPFAM" id="SSF47203">
    <property type="entry name" value="Acyl-CoA dehydrogenase C-terminal domain-like"/>
    <property type="match status" value="2"/>
</dbReference>
<dbReference type="InterPro" id="IPR012258">
    <property type="entry name" value="Acyl-CoA_oxidase"/>
</dbReference>
<dbReference type="PIRSF" id="PIRSF000168">
    <property type="entry name" value="Acyl-CoA_oxidase"/>
    <property type="match status" value="1"/>
</dbReference>
<proteinExistence type="inferred from homology"/>
<evidence type="ECO:0000256" key="8">
    <source>
        <dbReference type="ARBA" id="ARBA00023098"/>
    </source>
</evidence>
<name>A0A7S1RMW9_ALECA</name>
<keyword evidence="8" id="KW-0443">Lipid metabolism</keyword>
<reference evidence="16" key="1">
    <citation type="submission" date="2021-01" db="EMBL/GenBank/DDBJ databases">
        <authorList>
            <person name="Corre E."/>
            <person name="Pelletier E."/>
            <person name="Niang G."/>
            <person name="Scheremetjew M."/>
            <person name="Finn R."/>
            <person name="Kale V."/>
            <person name="Holt S."/>
            <person name="Cochrane G."/>
            <person name="Meng A."/>
            <person name="Brown T."/>
            <person name="Cohen L."/>
        </authorList>
    </citation>
    <scope>NUCLEOTIDE SEQUENCE</scope>
    <source>
        <strain evidence="16">OF101</strain>
    </source>
</reference>
<feature type="active site" description="Proton acceptor" evidence="11">
    <location>
        <position position="360"/>
    </location>
</feature>
<keyword evidence="7" id="KW-0560">Oxidoreductase</keyword>
<evidence type="ECO:0000256" key="9">
    <source>
        <dbReference type="ARBA" id="ARBA00023140"/>
    </source>
</evidence>
<dbReference type="PANTHER" id="PTHR10909:SF250">
    <property type="entry name" value="PEROXISOMAL ACYL-COENZYME A OXIDASE 1"/>
    <property type="match status" value="1"/>
</dbReference>
<comment type="subcellular location">
    <subcellularLocation>
        <location evidence="2">Peroxisome</location>
    </subcellularLocation>
</comment>
<dbReference type="Gene3D" id="1.20.140.10">
    <property type="entry name" value="Butyryl-CoA Dehydrogenase, subunit A, domain 3"/>
    <property type="match status" value="2"/>
</dbReference>
<dbReference type="PANTHER" id="PTHR10909">
    <property type="entry name" value="ELECTRON TRANSPORT OXIDOREDUCTASE"/>
    <property type="match status" value="1"/>
</dbReference>
<dbReference type="InterPro" id="IPR009100">
    <property type="entry name" value="AcylCoA_DH/oxidase_NM_dom_sf"/>
</dbReference>
<evidence type="ECO:0000256" key="1">
    <source>
        <dbReference type="ARBA" id="ARBA00001974"/>
    </source>
</evidence>
<dbReference type="Pfam" id="PF14749">
    <property type="entry name" value="Acyl-CoA_ox_N"/>
    <property type="match status" value="1"/>
</dbReference>
<feature type="domain" description="Acyl-coenzyme A oxidase N-terminal" evidence="14">
    <location>
        <begin position="24"/>
        <end position="59"/>
    </location>
</feature>
<evidence type="ECO:0000259" key="15">
    <source>
        <dbReference type="Pfam" id="PF22924"/>
    </source>
</evidence>
<protein>
    <recommendedName>
        <fullName evidence="10">Acyl-coenzyme A oxidase</fullName>
    </recommendedName>
</protein>
<dbReference type="InterPro" id="IPR055060">
    <property type="entry name" value="ACOX_C_alpha1"/>
</dbReference>
<dbReference type="Gene3D" id="2.40.110.10">
    <property type="entry name" value="Butyryl-CoA Dehydrogenase, subunit A, domain 2"/>
    <property type="match status" value="1"/>
</dbReference>
<evidence type="ECO:0000256" key="3">
    <source>
        <dbReference type="ARBA" id="ARBA00006288"/>
    </source>
</evidence>
<dbReference type="GO" id="GO:0071949">
    <property type="term" value="F:FAD binding"/>
    <property type="evidence" value="ECO:0007669"/>
    <property type="project" value="InterPro"/>
</dbReference>
<dbReference type="GO" id="GO:0003997">
    <property type="term" value="F:acyl-CoA oxidase activity"/>
    <property type="evidence" value="ECO:0007669"/>
    <property type="project" value="InterPro"/>
</dbReference>
<dbReference type="InterPro" id="IPR036250">
    <property type="entry name" value="AcylCo_DH-like_C"/>
</dbReference>
<dbReference type="InterPro" id="IPR002655">
    <property type="entry name" value="Acyl-CoA_oxidase_C"/>
</dbReference>
<feature type="domain" description="Acyl-CoA oxidase C-alpha1" evidence="15">
    <location>
        <begin position="205"/>
        <end position="375"/>
    </location>
</feature>
<dbReference type="GO" id="GO:0005504">
    <property type="term" value="F:fatty acid binding"/>
    <property type="evidence" value="ECO:0007669"/>
    <property type="project" value="TreeGrafter"/>
</dbReference>
<dbReference type="Pfam" id="PF22924">
    <property type="entry name" value="ACOX_C_alpha1"/>
    <property type="match status" value="1"/>
</dbReference>
<dbReference type="Gene3D" id="1.10.540.10">
    <property type="entry name" value="Acyl-CoA dehydrogenase/oxidase, N-terminal domain"/>
    <property type="match status" value="1"/>
</dbReference>
<evidence type="ECO:0000256" key="4">
    <source>
        <dbReference type="ARBA" id="ARBA00022630"/>
    </source>
</evidence>
<keyword evidence="6" id="KW-0276">Fatty acid metabolism</keyword>
<dbReference type="GO" id="GO:0055088">
    <property type="term" value="P:lipid homeostasis"/>
    <property type="evidence" value="ECO:0007669"/>
    <property type="project" value="TreeGrafter"/>
</dbReference>
<sequence length="611" mass="68254">MRLVHENPKFRLAHQSGRVQMARFLESCGFGIHFSMFLTFLRTQASKEQQDAWLEPALSGRFLGAYAQTELGHGSNIRALETTATFDRATDEFVVDSPTLTSMKWWPTGIYACTHGVVMAQLIIDGVNHGFHGFFVQLRDHEGRCMPGVEVGEIGPKFDPQHNYIGYARFDRVRVPRFNMFAKNQQVTREGRYVAAPPKLSKFKYISMMSTRVAFVNMSGHSLGQAATIAVRYSCVRRQGFKDTQAADPLASGEHMVMDYKVQQYRAFKALALSYMFILNGRWLSEYLGRVQRAVAEGDDSAADELPELHASCAGLKVWATLYAHEAMEDMRRSCGGQGFLRSSGLGDLVTSFGVAVTGEGEQVILSMQAARFVLKAVREVRAGRPPVSTAAYLLAGRAPPPDPRRLAGQPAALVELLGHRARRFALRLEERFSAEQAQGRSFDEALNKVHVLAYKTADVHCAYVLARNFHSAVEGYVKDPAAQAAVRRLEELVLWQLIREQGADWAEVLDYETQDFVLERIQALCDAIRPDCVGLVDALGYSDRTLKSTLGRHDGNVYEAIYEQAQRVPLNAPGAVMVGWEHFREVLDLDFLRAGERTQRTDARAPPARL</sequence>
<dbReference type="SUPFAM" id="SSF56645">
    <property type="entry name" value="Acyl-CoA dehydrogenase NM domain-like"/>
    <property type="match status" value="1"/>
</dbReference>
<dbReference type="FunFam" id="2.40.110.10:FF:000075">
    <property type="entry name" value="Acyl-coenzyme A oxidase"/>
    <property type="match status" value="1"/>
</dbReference>
<evidence type="ECO:0000259" key="14">
    <source>
        <dbReference type="Pfam" id="PF14749"/>
    </source>
</evidence>
<evidence type="ECO:0000256" key="5">
    <source>
        <dbReference type="ARBA" id="ARBA00022827"/>
    </source>
</evidence>
<comment type="similarity">
    <text evidence="3 10">Belongs to the acyl-CoA oxidase family.</text>
</comment>
<keyword evidence="9" id="KW-0576">Peroxisome</keyword>
<feature type="binding site" evidence="12">
    <location>
        <position position="69"/>
    </location>
    <ligand>
        <name>FAD</name>
        <dbReference type="ChEBI" id="CHEBI:57692"/>
    </ligand>
</feature>